<dbReference type="CDD" id="cd00446">
    <property type="entry name" value="GrpE"/>
    <property type="match status" value="1"/>
</dbReference>
<evidence type="ECO:0000313" key="6">
    <source>
        <dbReference type="EMBL" id="MBD8040223.1"/>
    </source>
</evidence>
<dbReference type="Proteomes" id="UP000620874">
    <property type="component" value="Unassembled WGS sequence"/>
</dbReference>
<evidence type="ECO:0000313" key="7">
    <source>
        <dbReference type="Proteomes" id="UP000620874"/>
    </source>
</evidence>
<feature type="compositionally biased region" description="Polar residues" evidence="5">
    <location>
        <begin position="15"/>
        <end position="27"/>
    </location>
</feature>
<dbReference type="PRINTS" id="PR00773">
    <property type="entry name" value="GRPEPROTEIN"/>
</dbReference>
<comment type="subunit">
    <text evidence="3">Homodimer.</text>
</comment>
<comment type="similarity">
    <text evidence="1 3 4">Belongs to the GrpE family.</text>
</comment>
<comment type="caution">
    <text evidence="6">The sequence shown here is derived from an EMBL/GenBank/DDBJ whole genome shotgun (WGS) entry which is preliminary data.</text>
</comment>
<dbReference type="PANTHER" id="PTHR21237">
    <property type="entry name" value="GRPE PROTEIN"/>
    <property type="match status" value="1"/>
</dbReference>
<name>A0ABR8Y7U7_9BACT</name>
<keyword evidence="7" id="KW-1185">Reference proteome</keyword>
<dbReference type="HAMAP" id="MF_01151">
    <property type="entry name" value="GrpE"/>
    <property type="match status" value="1"/>
</dbReference>
<sequence>MSTNNHNEEEIKQGQAEQPSGEQTETTSENKQEPNKKEDEQELAGEAKLQKELETATKTIEEQKDKYLRLSAEFDNYRKRTMKEKAELIKNGGEKTISAILPILDDMERALQNAAKTEDLDAIRQGIELISQKFHKVLEQEGLQKMEPIGEAFDTDYHEAVALVPAPNEEQKGKVLDCVQTGYKLNDKVIRHAKVVVAQ</sequence>
<dbReference type="Pfam" id="PF01025">
    <property type="entry name" value="GrpE"/>
    <property type="match status" value="1"/>
</dbReference>
<evidence type="ECO:0000256" key="4">
    <source>
        <dbReference type="RuleBase" id="RU004478"/>
    </source>
</evidence>
<proteinExistence type="inferred from homology"/>
<comment type="subcellular location">
    <subcellularLocation>
        <location evidence="3">Cytoplasm</location>
    </subcellularLocation>
</comment>
<keyword evidence="2 3" id="KW-0143">Chaperone</keyword>
<accession>A0ABR8Y7U7</accession>
<evidence type="ECO:0000256" key="5">
    <source>
        <dbReference type="SAM" id="MobiDB-lite"/>
    </source>
</evidence>
<gene>
    <name evidence="3" type="primary">grpE</name>
    <name evidence="6" type="ORF">H9625_07150</name>
</gene>
<keyword evidence="3" id="KW-0346">Stress response</keyword>
<comment type="function">
    <text evidence="3">Participates actively in the response to hyperosmotic and heat shock by preventing the aggregation of stress-denatured proteins, in association with DnaK and GrpE. It is the nucleotide exchange factor for DnaK and may function as a thermosensor. Unfolded proteins bind initially to DnaJ; upon interaction with the DnaJ-bound protein, DnaK hydrolyzes its bound ATP, resulting in the formation of a stable complex. GrpE releases ADP from DnaK; ATP binding to DnaK triggers the release of the substrate protein, thus completing the reaction cycle. Several rounds of ATP-dependent interactions between DnaJ, DnaK and GrpE are required for fully efficient folding.</text>
</comment>
<feature type="compositionally biased region" description="Basic and acidic residues" evidence="5">
    <location>
        <begin position="1"/>
        <end position="12"/>
    </location>
</feature>
<dbReference type="PANTHER" id="PTHR21237:SF23">
    <property type="entry name" value="GRPE PROTEIN HOMOLOG, MITOCHONDRIAL"/>
    <property type="match status" value="1"/>
</dbReference>
<evidence type="ECO:0000256" key="1">
    <source>
        <dbReference type="ARBA" id="ARBA00009054"/>
    </source>
</evidence>
<feature type="region of interest" description="Disordered" evidence="5">
    <location>
        <begin position="1"/>
        <end position="47"/>
    </location>
</feature>
<dbReference type="Gene3D" id="3.90.20.20">
    <property type="match status" value="1"/>
</dbReference>
<dbReference type="SUPFAM" id="SSF51064">
    <property type="entry name" value="Head domain of nucleotide exchange factor GrpE"/>
    <property type="match status" value="1"/>
</dbReference>
<evidence type="ECO:0000256" key="3">
    <source>
        <dbReference type="HAMAP-Rule" id="MF_01151"/>
    </source>
</evidence>
<dbReference type="RefSeq" id="WP_191763653.1">
    <property type="nucleotide sequence ID" value="NZ_JACSPP010000016.1"/>
</dbReference>
<organism evidence="6 7">
    <name type="scientific">Phocaeicola intestinalis</name>
    <dbReference type="NCBI Taxonomy" id="2762212"/>
    <lineage>
        <taxon>Bacteria</taxon>
        <taxon>Pseudomonadati</taxon>
        <taxon>Bacteroidota</taxon>
        <taxon>Bacteroidia</taxon>
        <taxon>Bacteroidales</taxon>
        <taxon>Bacteroidaceae</taxon>
        <taxon>Phocaeicola</taxon>
    </lineage>
</organism>
<protein>
    <recommendedName>
        <fullName evidence="3">Protein GrpE</fullName>
    </recommendedName>
    <alternativeName>
        <fullName evidence="3">HSP-70 cofactor</fullName>
    </alternativeName>
</protein>
<dbReference type="InterPro" id="IPR009012">
    <property type="entry name" value="GrpE_head"/>
</dbReference>
<dbReference type="InterPro" id="IPR000740">
    <property type="entry name" value="GrpE"/>
</dbReference>
<dbReference type="EMBL" id="JACSPP010000016">
    <property type="protein sequence ID" value="MBD8040223.1"/>
    <property type="molecule type" value="Genomic_DNA"/>
</dbReference>
<feature type="compositionally biased region" description="Basic and acidic residues" evidence="5">
    <location>
        <begin position="28"/>
        <end position="39"/>
    </location>
</feature>
<evidence type="ECO:0000256" key="2">
    <source>
        <dbReference type="ARBA" id="ARBA00023186"/>
    </source>
</evidence>
<dbReference type="Gene3D" id="2.30.22.10">
    <property type="entry name" value="Head domain of nucleotide exchange factor GrpE"/>
    <property type="match status" value="1"/>
</dbReference>
<dbReference type="InterPro" id="IPR013805">
    <property type="entry name" value="GrpE_CC"/>
</dbReference>
<keyword evidence="3" id="KW-0963">Cytoplasm</keyword>
<reference evidence="6 7" key="1">
    <citation type="submission" date="2020-08" db="EMBL/GenBank/DDBJ databases">
        <title>A Genomic Blueprint of the Chicken Gut Microbiome.</title>
        <authorList>
            <person name="Gilroy R."/>
            <person name="Ravi A."/>
            <person name="Getino M."/>
            <person name="Pursley I."/>
            <person name="Horton D.L."/>
            <person name="Alikhan N.-F."/>
            <person name="Baker D."/>
            <person name="Gharbi K."/>
            <person name="Hall N."/>
            <person name="Watson M."/>
            <person name="Adriaenssens E.M."/>
            <person name="Foster-Nyarko E."/>
            <person name="Jarju S."/>
            <person name="Secka A."/>
            <person name="Antonio M."/>
            <person name="Oren A."/>
            <person name="Chaudhuri R."/>
            <person name="La Ragione R.M."/>
            <person name="Hildebrand F."/>
            <person name="Pallen M.J."/>
        </authorList>
    </citation>
    <scope>NUCLEOTIDE SEQUENCE [LARGE SCALE GENOMIC DNA]</scope>
    <source>
        <strain evidence="6 7">Sa1CVN1</strain>
    </source>
</reference>
<dbReference type="SUPFAM" id="SSF58014">
    <property type="entry name" value="Coiled-coil domain of nucleotide exchange factor GrpE"/>
    <property type="match status" value="1"/>
</dbReference>